<dbReference type="Gene3D" id="3.40.630.30">
    <property type="match status" value="1"/>
</dbReference>
<dbReference type="CDD" id="cd04301">
    <property type="entry name" value="NAT_SF"/>
    <property type="match status" value="1"/>
</dbReference>
<dbReference type="InterPro" id="IPR016181">
    <property type="entry name" value="Acyl_CoA_acyltransferase"/>
</dbReference>
<dbReference type="SUPFAM" id="SSF55729">
    <property type="entry name" value="Acyl-CoA N-acyltransferases (Nat)"/>
    <property type="match status" value="1"/>
</dbReference>
<keyword evidence="1 4" id="KW-0808">Transferase</keyword>
<dbReference type="RefSeq" id="WP_157299032.1">
    <property type="nucleotide sequence ID" value="NZ_BAAAZB010000005.1"/>
</dbReference>
<evidence type="ECO:0000313" key="5">
    <source>
        <dbReference type="Proteomes" id="UP000468388"/>
    </source>
</evidence>
<dbReference type="InterPro" id="IPR000182">
    <property type="entry name" value="GNAT_dom"/>
</dbReference>
<evidence type="ECO:0000256" key="2">
    <source>
        <dbReference type="ARBA" id="ARBA00023315"/>
    </source>
</evidence>
<sequence>MTTSVRISNLEETHWPQVKDIYGKGIASGNATFQTTAPTWEEWDRGHVKTCRLIALKDDDRILGWAALSPVSARAVYAGVAEVSIYIHPEAQGQGVGSKLLATLIKESEQQHFWTLQAGIFPENTASIRLHEKHGFRLVGRRERIGQMNGIWRDTVLMERRSGVIFQ</sequence>
<evidence type="ECO:0000313" key="4">
    <source>
        <dbReference type="EMBL" id="MVT40401.1"/>
    </source>
</evidence>
<gene>
    <name evidence="4" type="ORF">GO495_07390</name>
</gene>
<reference evidence="4 5" key="1">
    <citation type="submission" date="2019-12" db="EMBL/GenBank/DDBJ databases">
        <title>The draft genomic sequence of strain Chitinophaga oryziterrae JCM 16595.</title>
        <authorList>
            <person name="Zhang X."/>
        </authorList>
    </citation>
    <scope>NUCLEOTIDE SEQUENCE [LARGE SCALE GENOMIC DNA]</scope>
    <source>
        <strain evidence="4 5">JCM 16595</strain>
    </source>
</reference>
<dbReference type="PANTHER" id="PTHR43072">
    <property type="entry name" value="N-ACETYLTRANSFERASE"/>
    <property type="match status" value="1"/>
</dbReference>
<proteinExistence type="predicted"/>
<keyword evidence="5" id="KW-1185">Reference proteome</keyword>
<feature type="domain" description="N-acetyltransferase" evidence="3">
    <location>
        <begin position="5"/>
        <end position="163"/>
    </location>
</feature>
<dbReference type="GO" id="GO:0016747">
    <property type="term" value="F:acyltransferase activity, transferring groups other than amino-acyl groups"/>
    <property type="evidence" value="ECO:0007669"/>
    <property type="project" value="InterPro"/>
</dbReference>
<dbReference type="EMBL" id="WRXO01000001">
    <property type="protein sequence ID" value="MVT40401.1"/>
    <property type="molecule type" value="Genomic_DNA"/>
</dbReference>
<evidence type="ECO:0000259" key="3">
    <source>
        <dbReference type="PROSITE" id="PS51186"/>
    </source>
</evidence>
<dbReference type="OrthoDB" id="9799096at2"/>
<name>A0A6N8J6Z1_9BACT</name>
<evidence type="ECO:0000256" key="1">
    <source>
        <dbReference type="ARBA" id="ARBA00022679"/>
    </source>
</evidence>
<dbReference type="Pfam" id="PF00583">
    <property type="entry name" value="Acetyltransf_1"/>
    <property type="match status" value="1"/>
</dbReference>
<dbReference type="AlphaFoldDB" id="A0A6N8J6Z1"/>
<protein>
    <submittedName>
        <fullName evidence="4">GNAT family N-acetyltransferase</fullName>
    </submittedName>
</protein>
<accession>A0A6N8J6Z1</accession>
<organism evidence="4 5">
    <name type="scientific">Chitinophaga oryziterrae</name>
    <dbReference type="NCBI Taxonomy" id="1031224"/>
    <lineage>
        <taxon>Bacteria</taxon>
        <taxon>Pseudomonadati</taxon>
        <taxon>Bacteroidota</taxon>
        <taxon>Chitinophagia</taxon>
        <taxon>Chitinophagales</taxon>
        <taxon>Chitinophagaceae</taxon>
        <taxon>Chitinophaga</taxon>
    </lineage>
</organism>
<keyword evidence="2" id="KW-0012">Acyltransferase</keyword>
<dbReference type="PROSITE" id="PS51186">
    <property type="entry name" value="GNAT"/>
    <property type="match status" value="1"/>
</dbReference>
<comment type="caution">
    <text evidence="4">The sequence shown here is derived from an EMBL/GenBank/DDBJ whole genome shotgun (WGS) entry which is preliminary data.</text>
</comment>
<dbReference type="Proteomes" id="UP000468388">
    <property type="component" value="Unassembled WGS sequence"/>
</dbReference>
<dbReference type="PANTHER" id="PTHR43072:SF23">
    <property type="entry name" value="UPF0039 PROTEIN C11D3.02C"/>
    <property type="match status" value="1"/>
</dbReference>